<sequence length="411" mass="45445">MPVTFTVAQHDLAPVEGLSESRVKTAHALLSPAHRKECKELFNSSFGNLDAALPAADPVLYNNNGLIHTVVRAYNLHHALVLRPDDIWLAILVQFSFFVNEPGNSKRLRGRFVAHEGQEELVVLDVGSRYTADFGRMARTMTDLLATRIVDPQLREWIVPDFSTTTENDRIVASVLMMSTLQEFFSYTFGMLCGLPRVTLEGERADWESLVRRADRIQDYGGDAVLWHRLLMPVLERFVRTFDACAGSQAGVRDDAELHAFWSKIVHWRRGGSGPSFLSGWLTAFCVFDAKGKWIPDQREDMENERDIHLLLDGAAYPIVQSGDIPAGCAGVPVKLDDNGVMFDTLMVAGLAGSRVLSTSDEQASDVGRFDTLAPLAAWWLFEKAPESPNVPTSGTRQADAKASGSTITHA</sequence>
<protein>
    <recommendedName>
        <fullName evidence="4">DUF4419 domain-containing protein</fullName>
    </recommendedName>
</protein>
<dbReference type="OrthoDB" id="9978173at2759"/>
<evidence type="ECO:0000313" key="2">
    <source>
        <dbReference type="EMBL" id="KZW02463.1"/>
    </source>
</evidence>
<gene>
    <name evidence="2" type="ORF">EXIGLDRAFT_734586</name>
</gene>
<dbReference type="InParanoid" id="A0A165PP91"/>
<dbReference type="AlphaFoldDB" id="A0A165PP91"/>
<proteinExistence type="predicted"/>
<dbReference type="Proteomes" id="UP000077266">
    <property type="component" value="Unassembled WGS sequence"/>
</dbReference>
<keyword evidence="3" id="KW-1185">Reference proteome</keyword>
<dbReference type="InterPro" id="IPR025533">
    <property type="entry name" value="DUF4419"/>
</dbReference>
<evidence type="ECO:0000256" key="1">
    <source>
        <dbReference type="SAM" id="MobiDB-lite"/>
    </source>
</evidence>
<accession>A0A165PP91</accession>
<evidence type="ECO:0008006" key="4">
    <source>
        <dbReference type="Google" id="ProtNLM"/>
    </source>
</evidence>
<dbReference type="STRING" id="1314781.A0A165PP91"/>
<reference evidence="2 3" key="1">
    <citation type="journal article" date="2016" name="Mol. Biol. Evol.">
        <title>Comparative Genomics of Early-Diverging Mushroom-Forming Fungi Provides Insights into the Origins of Lignocellulose Decay Capabilities.</title>
        <authorList>
            <person name="Nagy L.G."/>
            <person name="Riley R."/>
            <person name="Tritt A."/>
            <person name="Adam C."/>
            <person name="Daum C."/>
            <person name="Floudas D."/>
            <person name="Sun H."/>
            <person name="Yadav J.S."/>
            <person name="Pangilinan J."/>
            <person name="Larsson K.H."/>
            <person name="Matsuura K."/>
            <person name="Barry K."/>
            <person name="Labutti K."/>
            <person name="Kuo R."/>
            <person name="Ohm R.A."/>
            <person name="Bhattacharya S.S."/>
            <person name="Shirouzu T."/>
            <person name="Yoshinaga Y."/>
            <person name="Martin F.M."/>
            <person name="Grigoriev I.V."/>
            <person name="Hibbett D.S."/>
        </authorList>
    </citation>
    <scope>NUCLEOTIDE SEQUENCE [LARGE SCALE GENOMIC DNA]</scope>
    <source>
        <strain evidence="2 3">HHB12029</strain>
    </source>
</reference>
<dbReference type="PANTHER" id="PTHR31252:SF11">
    <property type="entry name" value="DUF4419 DOMAIN-CONTAINING PROTEIN"/>
    <property type="match status" value="1"/>
</dbReference>
<dbReference type="Pfam" id="PF14388">
    <property type="entry name" value="DUF4419"/>
    <property type="match status" value="1"/>
</dbReference>
<feature type="region of interest" description="Disordered" evidence="1">
    <location>
        <begin position="387"/>
        <end position="411"/>
    </location>
</feature>
<dbReference type="PANTHER" id="PTHR31252">
    <property type="entry name" value="DUF4419 DOMAIN-CONTAINING PROTEIN"/>
    <property type="match status" value="1"/>
</dbReference>
<dbReference type="EMBL" id="KV425888">
    <property type="protein sequence ID" value="KZW02463.1"/>
    <property type="molecule type" value="Genomic_DNA"/>
</dbReference>
<evidence type="ECO:0000313" key="3">
    <source>
        <dbReference type="Proteomes" id="UP000077266"/>
    </source>
</evidence>
<organism evidence="2 3">
    <name type="scientific">Exidia glandulosa HHB12029</name>
    <dbReference type="NCBI Taxonomy" id="1314781"/>
    <lineage>
        <taxon>Eukaryota</taxon>
        <taxon>Fungi</taxon>
        <taxon>Dikarya</taxon>
        <taxon>Basidiomycota</taxon>
        <taxon>Agaricomycotina</taxon>
        <taxon>Agaricomycetes</taxon>
        <taxon>Auriculariales</taxon>
        <taxon>Exidiaceae</taxon>
        <taxon>Exidia</taxon>
    </lineage>
</organism>
<name>A0A165PP91_EXIGL</name>